<dbReference type="Gene3D" id="3.40.50.150">
    <property type="entry name" value="Vaccinia Virus protein VP39"/>
    <property type="match status" value="1"/>
</dbReference>
<dbReference type="RefSeq" id="WP_344533017.1">
    <property type="nucleotide sequence ID" value="NZ_BAAAPE010000015.1"/>
</dbReference>
<comment type="caution">
    <text evidence="2">The sequence shown here is derived from an EMBL/GenBank/DDBJ whole genome shotgun (WGS) entry which is preliminary data.</text>
</comment>
<dbReference type="InterPro" id="IPR006764">
    <property type="entry name" value="SAM_dep_MeTrfase_SAV2177_type"/>
</dbReference>
<dbReference type="InterPro" id="IPR029063">
    <property type="entry name" value="SAM-dependent_MTases_sf"/>
</dbReference>
<dbReference type="SUPFAM" id="SSF53335">
    <property type="entry name" value="S-adenosyl-L-methionine-dependent methyltransferases"/>
    <property type="match status" value="1"/>
</dbReference>
<sequence length="322" mass="35079">MADEAPQAPEAPEAPVQGIDVGIGIDDGLSRRIDTSKAHPARVYDVFLGGKDNYPVDREAAAKSLAVNPRGYLDIRHNRAFLRRAVAHLAREEGIRQFLDIGTGLPTRENVHQVAQRVAPESRVVYVDNDPSVLVHARALLVSTPQGATHYIDADLRDPARILEEAAGTLDLDRPVGLVLAAILHFIEDDEAYGVVRELVGALPPGSHLVLSHLTADLNPERIGKVARIMRERGVSFVLRPREAVLRFLTGNGLEAAEPGLVPVHRWRPDPTADVDRIGGPHADEETAPPEGTDVLDRTRYLDIGDATDEDISIYAVVARKP</sequence>
<evidence type="ECO:0000313" key="3">
    <source>
        <dbReference type="Proteomes" id="UP001500016"/>
    </source>
</evidence>
<feature type="compositionally biased region" description="Basic and acidic residues" evidence="1">
    <location>
        <begin position="276"/>
        <end position="285"/>
    </location>
</feature>
<dbReference type="EMBL" id="BAAAPE010000015">
    <property type="protein sequence ID" value="GAA2094690.1"/>
    <property type="molecule type" value="Genomic_DNA"/>
</dbReference>
<dbReference type="Pfam" id="PF04672">
    <property type="entry name" value="Methyltransf_19"/>
    <property type="match status" value="1"/>
</dbReference>
<evidence type="ECO:0000256" key="1">
    <source>
        <dbReference type="SAM" id="MobiDB-lite"/>
    </source>
</evidence>
<keyword evidence="3" id="KW-1185">Reference proteome</keyword>
<protein>
    <submittedName>
        <fullName evidence="2">SAM-dependent methyltransferase</fullName>
    </submittedName>
</protein>
<keyword evidence="2" id="KW-0808">Transferase</keyword>
<name>A0ABN2WL24_9ACTN</name>
<dbReference type="GO" id="GO:0008168">
    <property type="term" value="F:methyltransferase activity"/>
    <property type="evidence" value="ECO:0007669"/>
    <property type="project" value="UniProtKB-KW"/>
</dbReference>
<proteinExistence type="predicted"/>
<gene>
    <name evidence="2" type="ORF">GCM10009801_63020</name>
</gene>
<evidence type="ECO:0000313" key="2">
    <source>
        <dbReference type="EMBL" id="GAA2094690.1"/>
    </source>
</evidence>
<keyword evidence="2" id="KW-0489">Methyltransferase</keyword>
<feature type="region of interest" description="Disordered" evidence="1">
    <location>
        <begin position="276"/>
        <end position="296"/>
    </location>
</feature>
<dbReference type="GO" id="GO:0032259">
    <property type="term" value="P:methylation"/>
    <property type="evidence" value="ECO:0007669"/>
    <property type="project" value="UniProtKB-KW"/>
</dbReference>
<dbReference type="Proteomes" id="UP001500016">
    <property type="component" value="Unassembled WGS sequence"/>
</dbReference>
<accession>A0ABN2WL24</accession>
<organism evidence="2 3">
    <name type="scientific">Streptomyces albiaxialis</name>
    <dbReference type="NCBI Taxonomy" id="329523"/>
    <lineage>
        <taxon>Bacteria</taxon>
        <taxon>Bacillati</taxon>
        <taxon>Actinomycetota</taxon>
        <taxon>Actinomycetes</taxon>
        <taxon>Kitasatosporales</taxon>
        <taxon>Streptomycetaceae</taxon>
        <taxon>Streptomyces</taxon>
    </lineage>
</organism>
<reference evidence="2 3" key="1">
    <citation type="journal article" date="2019" name="Int. J. Syst. Evol. Microbiol.">
        <title>The Global Catalogue of Microorganisms (GCM) 10K type strain sequencing project: providing services to taxonomists for standard genome sequencing and annotation.</title>
        <authorList>
            <consortium name="The Broad Institute Genomics Platform"/>
            <consortium name="The Broad Institute Genome Sequencing Center for Infectious Disease"/>
            <person name="Wu L."/>
            <person name="Ma J."/>
        </authorList>
    </citation>
    <scope>NUCLEOTIDE SEQUENCE [LARGE SCALE GENOMIC DNA]</scope>
    <source>
        <strain evidence="2 3">JCM 15478</strain>
    </source>
</reference>